<dbReference type="Proteomes" id="UP000199372">
    <property type="component" value="Unassembled WGS sequence"/>
</dbReference>
<evidence type="ECO:0000313" key="6">
    <source>
        <dbReference type="Proteomes" id="UP000199372"/>
    </source>
</evidence>
<dbReference type="GO" id="GO:0030091">
    <property type="term" value="P:protein repair"/>
    <property type="evidence" value="ECO:0007669"/>
    <property type="project" value="InterPro"/>
</dbReference>
<dbReference type="RefSeq" id="WP_091846193.1">
    <property type="nucleotide sequence ID" value="NZ_FOCM01000007.1"/>
</dbReference>
<sequence length="163" mass="17826">MHRRHFLSGAAAMALVPVAGCAQSDGTFEVTRSADEWRDLLTAREYEVMREEGTERAYTSPLNEITAEGVYHCKGCDQALYRSETKFDSGTGWPSFYQAMDNAVATKPDPGWFGTRTEVHCDRCGSHLGHIFDDGPPPTGKRHCINGISMVFRPAGDGAPVVG</sequence>
<dbReference type="SUPFAM" id="SSF51316">
    <property type="entry name" value="Mss4-like"/>
    <property type="match status" value="1"/>
</dbReference>
<accession>A0A1H8K3F2</accession>
<evidence type="ECO:0000313" key="5">
    <source>
        <dbReference type="EMBL" id="SEN87197.1"/>
    </source>
</evidence>
<dbReference type="AlphaFoldDB" id="A0A1H8K3F2"/>
<evidence type="ECO:0000256" key="1">
    <source>
        <dbReference type="ARBA" id="ARBA00012499"/>
    </source>
</evidence>
<comment type="catalytic activity">
    <reaction evidence="3">
        <text>L-methionyl-[protein] + [thioredoxin]-disulfide + H2O = L-methionyl-(R)-S-oxide-[protein] + [thioredoxin]-dithiol</text>
        <dbReference type="Rhea" id="RHEA:24164"/>
        <dbReference type="Rhea" id="RHEA-COMP:10698"/>
        <dbReference type="Rhea" id="RHEA-COMP:10700"/>
        <dbReference type="Rhea" id="RHEA-COMP:12313"/>
        <dbReference type="Rhea" id="RHEA-COMP:12314"/>
        <dbReference type="ChEBI" id="CHEBI:15377"/>
        <dbReference type="ChEBI" id="CHEBI:16044"/>
        <dbReference type="ChEBI" id="CHEBI:29950"/>
        <dbReference type="ChEBI" id="CHEBI:45764"/>
        <dbReference type="ChEBI" id="CHEBI:50058"/>
        <dbReference type="EC" id="1.8.4.12"/>
    </reaction>
</comment>
<evidence type="ECO:0000259" key="4">
    <source>
        <dbReference type="PROSITE" id="PS51790"/>
    </source>
</evidence>
<protein>
    <recommendedName>
        <fullName evidence="1">peptide-methionine (R)-S-oxide reductase</fullName>
        <ecNumber evidence="1">1.8.4.12</ecNumber>
    </recommendedName>
</protein>
<dbReference type="NCBIfam" id="TIGR00357">
    <property type="entry name" value="peptide-methionine (R)-S-oxide reductase MsrB"/>
    <property type="match status" value="1"/>
</dbReference>
<keyword evidence="2" id="KW-0560">Oxidoreductase</keyword>
<gene>
    <name evidence="5" type="ORF">SAMN04488011_10771</name>
</gene>
<keyword evidence="6" id="KW-1185">Reference proteome</keyword>
<dbReference type="GO" id="GO:0033743">
    <property type="term" value="F:peptide-methionine (R)-S-oxide reductase activity"/>
    <property type="evidence" value="ECO:0007669"/>
    <property type="project" value="UniProtKB-EC"/>
</dbReference>
<reference evidence="6" key="1">
    <citation type="submission" date="2016-10" db="EMBL/GenBank/DDBJ databases">
        <authorList>
            <person name="Varghese N."/>
            <person name="Submissions S."/>
        </authorList>
    </citation>
    <scope>NUCLEOTIDE SEQUENCE [LARGE SCALE GENOMIC DNA]</scope>
    <source>
        <strain evidence="6">DSM 26893</strain>
    </source>
</reference>
<dbReference type="InterPro" id="IPR002579">
    <property type="entry name" value="Met_Sox_Rdtase_MsrB_dom"/>
</dbReference>
<dbReference type="Gene3D" id="2.170.150.20">
    <property type="entry name" value="Peptide methionine sulfoxide reductase"/>
    <property type="match status" value="1"/>
</dbReference>
<evidence type="ECO:0000256" key="2">
    <source>
        <dbReference type="ARBA" id="ARBA00023002"/>
    </source>
</evidence>
<dbReference type="OrthoDB" id="9785497at2"/>
<dbReference type="PANTHER" id="PTHR10173">
    <property type="entry name" value="METHIONINE SULFOXIDE REDUCTASE"/>
    <property type="match status" value="1"/>
</dbReference>
<name>A0A1H8K3F2_9RHOB</name>
<dbReference type="GO" id="GO:0006979">
    <property type="term" value="P:response to oxidative stress"/>
    <property type="evidence" value="ECO:0007669"/>
    <property type="project" value="InterPro"/>
</dbReference>
<organism evidence="5 6">
    <name type="scientific">Palleronia pelagia</name>
    <dbReference type="NCBI Taxonomy" id="387096"/>
    <lineage>
        <taxon>Bacteria</taxon>
        <taxon>Pseudomonadati</taxon>
        <taxon>Pseudomonadota</taxon>
        <taxon>Alphaproteobacteria</taxon>
        <taxon>Rhodobacterales</taxon>
        <taxon>Roseobacteraceae</taxon>
        <taxon>Palleronia</taxon>
    </lineage>
</organism>
<dbReference type="Pfam" id="PF01641">
    <property type="entry name" value="SelR"/>
    <property type="match status" value="1"/>
</dbReference>
<dbReference type="InterPro" id="IPR011057">
    <property type="entry name" value="Mss4-like_sf"/>
</dbReference>
<dbReference type="PROSITE" id="PS51790">
    <property type="entry name" value="MSRB"/>
    <property type="match status" value="1"/>
</dbReference>
<dbReference type="EC" id="1.8.4.12" evidence="1"/>
<feature type="domain" description="MsrB" evidence="4">
    <location>
        <begin position="34"/>
        <end position="155"/>
    </location>
</feature>
<evidence type="ECO:0000256" key="3">
    <source>
        <dbReference type="ARBA" id="ARBA00048488"/>
    </source>
</evidence>
<proteinExistence type="predicted"/>
<dbReference type="PANTHER" id="PTHR10173:SF57">
    <property type="entry name" value="PEPTIDE-METHIONINE (R)-S-OXIDE REDUCTASE"/>
    <property type="match status" value="1"/>
</dbReference>
<dbReference type="GO" id="GO:0005737">
    <property type="term" value="C:cytoplasm"/>
    <property type="evidence" value="ECO:0007669"/>
    <property type="project" value="TreeGrafter"/>
</dbReference>
<dbReference type="EMBL" id="FOCM01000007">
    <property type="protein sequence ID" value="SEN87197.1"/>
    <property type="molecule type" value="Genomic_DNA"/>
</dbReference>
<dbReference type="InterPro" id="IPR028427">
    <property type="entry name" value="Met_Sox_Rdtase_MsrB"/>
</dbReference>